<dbReference type="STRING" id="546991.N1JEF2"/>
<evidence type="ECO:0000259" key="9">
    <source>
        <dbReference type="Pfam" id="PF09402"/>
    </source>
</evidence>
<evidence type="ECO:0000259" key="10">
    <source>
        <dbReference type="Pfam" id="PF12949"/>
    </source>
</evidence>
<feature type="region of interest" description="Disordered" evidence="7">
    <location>
        <begin position="192"/>
        <end position="251"/>
    </location>
</feature>
<dbReference type="Pfam" id="PF09402">
    <property type="entry name" value="MSC"/>
    <property type="match status" value="1"/>
</dbReference>
<dbReference type="OrthoDB" id="2503928at2759"/>
<keyword evidence="2" id="KW-0597">Phosphoprotein</keyword>
<comment type="caution">
    <text evidence="11">The sequence shown here is derived from an EMBL/GenBank/DDBJ whole genome shotgun (WGS) entry which is preliminary data.</text>
</comment>
<keyword evidence="3 8" id="KW-0812">Transmembrane</keyword>
<gene>
    <name evidence="11" type="ORF">BGHDH14_bgh04312</name>
</gene>
<feature type="domain" description="HeH/LEM" evidence="10">
    <location>
        <begin position="16"/>
        <end position="49"/>
    </location>
</feature>
<comment type="subcellular location">
    <subcellularLocation>
        <location evidence="1">Nucleus inner membrane</location>
    </subcellularLocation>
</comment>
<dbReference type="InParanoid" id="N1JEF2"/>
<keyword evidence="6" id="KW-0539">Nucleus</keyword>
<evidence type="ECO:0000256" key="5">
    <source>
        <dbReference type="ARBA" id="ARBA00023136"/>
    </source>
</evidence>
<dbReference type="eggNOG" id="ENOG502QVG5">
    <property type="taxonomic scope" value="Eukaryota"/>
</dbReference>
<evidence type="ECO:0000256" key="6">
    <source>
        <dbReference type="ARBA" id="ARBA00023242"/>
    </source>
</evidence>
<proteinExistence type="predicted"/>
<keyword evidence="12" id="KW-1185">Reference proteome</keyword>
<dbReference type="GO" id="GO:0005637">
    <property type="term" value="C:nuclear inner membrane"/>
    <property type="evidence" value="ECO:0007669"/>
    <property type="project" value="UniProtKB-SubCell"/>
</dbReference>
<dbReference type="HOGENOM" id="CLU_010838_2_0_1"/>
<evidence type="ECO:0000256" key="4">
    <source>
        <dbReference type="ARBA" id="ARBA00022989"/>
    </source>
</evidence>
<feature type="compositionally biased region" description="Basic residues" evidence="7">
    <location>
        <begin position="123"/>
        <end position="133"/>
    </location>
</feature>
<sequence length="690" mass="78094">MADYDSLDFLQDNFDPASLTVPRLRSIFVTYNISYPSTAKKAQLIEIFTNQVLPMRNKILRERDRARRSSKGITNAGLTEVLGDEDKTILSSRTPRKSILTTKLGDDEKESLLKQETTISPEKKKRSSSSKHARTSDTESGIDLQFRRKSLRARMSETPINHEMGRTKVKYDVIDDGAGVEIVKRRESAFTYDNPFQSGSSPISERSSPGTKRKSLSTTRERRVTSGYATRSRVTSPQIDHGVHPPSRKSFQAPDLLYETPIKQKNDIETSEEFTPEEQLDLMKDKVDNPVTSRHAFRPKRWSSAVYGLKGPLWVIALTALCGYLAWYRQEKIAIGYCGVGKRPTTALSSTWEVPNWARTFVEPECEPCPQHAYCSSNMRAQCEHDYILKLHPLSFSGLIPLVPTCEPDGIKVRKVKAVADRAIDELRERRAKYECGELKDNTGVPETSAEIDAEELKKLMSSKRRKGMSEAEFEDLWAGGLLEVLGRDEISSTSDESQEVHIKLSSTSLARLSLVCALRRSVRNTLAQYCFPIGGIVVSILLLVYCRKVITSMHKINAAIPNLVSVTLNRLAIQAALHQNDRGVDRWISIGQLRDDVLRDEHQVSKRESIWRKVRAVVETNCNVRASQKEDRNGEVSRVWEWIGALENVESDIRQKRCEKLENSGVFGFDKSSDPLPVKARWNESRPVY</sequence>
<dbReference type="EMBL" id="CAUH01002318">
    <property type="protein sequence ID" value="CCU76272.1"/>
    <property type="molecule type" value="Genomic_DNA"/>
</dbReference>
<feature type="compositionally biased region" description="Low complexity" evidence="7">
    <location>
        <begin position="198"/>
        <end position="210"/>
    </location>
</feature>
<dbReference type="Pfam" id="PF12949">
    <property type="entry name" value="HeH"/>
    <property type="match status" value="1"/>
</dbReference>
<dbReference type="PANTHER" id="PTHR47808">
    <property type="entry name" value="INNER NUCLEAR MEMBRANE PROTEIN HEH2-RELATED"/>
    <property type="match status" value="1"/>
</dbReference>
<dbReference type="Proteomes" id="UP000015441">
    <property type="component" value="Unassembled WGS sequence"/>
</dbReference>
<dbReference type="GO" id="GO:0071763">
    <property type="term" value="P:nuclear membrane organization"/>
    <property type="evidence" value="ECO:0007669"/>
    <property type="project" value="TreeGrafter"/>
</dbReference>
<evidence type="ECO:0000256" key="2">
    <source>
        <dbReference type="ARBA" id="ARBA00022553"/>
    </source>
</evidence>
<protein>
    <submittedName>
        <fullName evidence="11">Sister chromatid separation protein (Src1)/sister chromatid separation protein</fullName>
    </submittedName>
</protein>
<keyword evidence="4 8" id="KW-1133">Transmembrane helix</keyword>
<reference evidence="11 12" key="1">
    <citation type="journal article" date="2010" name="Science">
        <title>Genome expansion and gene loss in powdery mildew fungi reveal tradeoffs in extreme parasitism.</title>
        <authorList>
            <person name="Spanu P.D."/>
            <person name="Abbott J.C."/>
            <person name="Amselem J."/>
            <person name="Burgis T.A."/>
            <person name="Soanes D.M."/>
            <person name="Stueber K."/>
            <person name="Ver Loren van Themaat E."/>
            <person name="Brown J.K.M."/>
            <person name="Butcher S.A."/>
            <person name="Gurr S.J."/>
            <person name="Lebrun M.-H."/>
            <person name="Ridout C.J."/>
            <person name="Schulze-Lefert P."/>
            <person name="Talbot N.J."/>
            <person name="Ahmadinejad N."/>
            <person name="Ametz C."/>
            <person name="Barton G.R."/>
            <person name="Benjdia M."/>
            <person name="Bidzinski P."/>
            <person name="Bindschedler L.V."/>
            <person name="Both M."/>
            <person name="Brewer M.T."/>
            <person name="Cadle-Davidson L."/>
            <person name="Cadle-Davidson M.M."/>
            <person name="Collemare J."/>
            <person name="Cramer R."/>
            <person name="Frenkel O."/>
            <person name="Godfrey D."/>
            <person name="Harriman J."/>
            <person name="Hoede C."/>
            <person name="King B.C."/>
            <person name="Klages S."/>
            <person name="Kleemann J."/>
            <person name="Knoll D."/>
            <person name="Koti P.S."/>
            <person name="Kreplak J."/>
            <person name="Lopez-Ruiz F.J."/>
            <person name="Lu X."/>
            <person name="Maekawa T."/>
            <person name="Mahanil S."/>
            <person name="Micali C."/>
            <person name="Milgroom M.G."/>
            <person name="Montana G."/>
            <person name="Noir S."/>
            <person name="O'Connell R.J."/>
            <person name="Oberhaensli S."/>
            <person name="Parlange F."/>
            <person name="Pedersen C."/>
            <person name="Quesneville H."/>
            <person name="Reinhardt R."/>
            <person name="Rott M."/>
            <person name="Sacristan S."/>
            <person name="Schmidt S.M."/>
            <person name="Schoen M."/>
            <person name="Skamnioti P."/>
            <person name="Sommer H."/>
            <person name="Stephens A."/>
            <person name="Takahara H."/>
            <person name="Thordal-Christensen H."/>
            <person name="Vigouroux M."/>
            <person name="Wessling R."/>
            <person name="Wicker T."/>
            <person name="Panstruga R."/>
        </authorList>
    </citation>
    <scope>NUCLEOTIDE SEQUENCE [LARGE SCALE GENOMIC DNA]</scope>
    <source>
        <strain evidence="11">DH14</strain>
    </source>
</reference>
<dbReference type="PANTHER" id="PTHR47808:SF2">
    <property type="entry name" value="LEM DOMAIN-CONTAINING PROTEIN 2"/>
    <property type="match status" value="1"/>
</dbReference>
<name>N1JEF2_BLUG1</name>
<evidence type="ECO:0000256" key="8">
    <source>
        <dbReference type="SAM" id="Phobius"/>
    </source>
</evidence>
<evidence type="ECO:0000256" key="3">
    <source>
        <dbReference type="ARBA" id="ARBA00022692"/>
    </source>
</evidence>
<dbReference type="InterPro" id="IPR044780">
    <property type="entry name" value="Heh2/Src1"/>
</dbReference>
<dbReference type="InterPro" id="IPR041885">
    <property type="entry name" value="MAN1_winged_helix_dom"/>
</dbReference>
<evidence type="ECO:0000313" key="12">
    <source>
        <dbReference type="Proteomes" id="UP000015441"/>
    </source>
</evidence>
<keyword evidence="5 8" id="KW-0472">Membrane</keyword>
<accession>N1JEF2</accession>
<dbReference type="InterPro" id="IPR025856">
    <property type="entry name" value="HeH/LEM_domain"/>
</dbReference>
<feature type="transmembrane region" description="Helical" evidence="8">
    <location>
        <begin position="527"/>
        <end position="547"/>
    </location>
</feature>
<dbReference type="GO" id="GO:0034399">
    <property type="term" value="C:nuclear periphery"/>
    <property type="evidence" value="ECO:0007669"/>
    <property type="project" value="TreeGrafter"/>
</dbReference>
<evidence type="ECO:0000256" key="7">
    <source>
        <dbReference type="SAM" id="MobiDB-lite"/>
    </source>
</evidence>
<dbReference type="GO" id="GO:0003682">
    <property type="term" value="F:chromatin binding"/>
    <property type="evidence" value="ECO:0007669"/>
    <property type="project" value="InterPro"/>
</dbReference>
<feature type="compositionally biased region" description="Polar residues" evidence="7">
    <location>
        <begin position="227"/>
        <end position="238"/>
    </location>
</feature>
<dbReference type="FunCoup" id="N1JEF2">
    <property type="interactions" value="46"/>
</dbReference>
<evidence type="ECO:0000256" key="1">
    <source>
        <dbReference type="ARBA" id="ARBA00004540"/>
    </source>
</evidence>
<feature type="domain" description="Man1/Src1-like C-terminal" evidence="9">
    <location>
        <begin position="317"/>
        <end position="645"/>
    </location>
</feature>
<dbReference type="AlphaFoldDB" id="N1JEF2"/>
<dbReference type="GO" id="GO:0005783">
    <property type="term" value="C:endoplasmic reticulum"/>
    <property type="evidence" value="ECO:0007669"/>
    <property type="project" value="TreeGrafter"/>
</dbReference>
<dbReference type="CDD" id="cd12935">
    <property type="entry name" value="LEM_like"/>
    <property type="match status" value="1"/>
</dbReference>
<dbReference type="InterPro" id="IPR018996">
    <property type="entry name" value="Man1/Src1-like_C"/>
</dbReference>
<evidence type="ECO:0000313" key="11">
    <source>
        <dbReference type="EMBL" id="CCU76272.1"/>
    </source>
</evidence>
<dbReference type="Gene3D" id="1.10.10.1180">
    <property type="entry name" value="MAN1, winged-helix domain"/>
    <property type="match status" value="1"/>
</dbReference>
<feature type="region of interest" description="Disordered" evidence="7">
    <location>
        <begin position="111"/>
        <end position="148"/>
    </location>
</feature>
<organism evidence="11 12">
    <name type="scientific">Blumeria graminis f. sp. hordei (strain DH14)</name>
    <name type="common">Barley powdery mildew</name>
    <name type="synonym">Oidium monilioides f. sp. hordei</name>
    <dbReference type="NCBI Taxonomy" id="546991"/>
    <lineage>
        <taxon>Eukaryota</taxon>
        <taxon>Fungi</taxon>
        <taxon>Dikarya</taxon>
        <taxon>Ascomycota</taxon>
        <taxon>Pezizomycotina</taxon>
        <taxon>Leotiomycetes</taxon>
        <taxon>Erysiphales</taxon>
        <taxon>Erysiphaceae</taxon>
        <taxon>Blumeria</taxon>
        <taxon>Blumeria hordei</taxon>
    </lineage>
</organism>